<sequence length="68" mass="7902">MTIQNQTKLIDRNGAPLERSDTLPQALDALRAESVQYKQLDDTTYSVYGWTFGIDGKGFYFYRNYNEI</sequence>
<reference evidence="1" key="1">
    <citation type="journal article" date="2024" name="J. Gen. Virol.">
        <title>Novel phages of Pseudomonas syringae unveil numerous potential auxiliary metabolic genes.</title>
        <authorList>
            <person name="Feltin C."/>
            <person name="Garneau J.R."/>
            <person name="Morris C.E."/>
            <person name="Berard A."/>
            <person name="Torres-Barcelo C."/>
        </authorList>
    </citation>
    <scope>NUCLEOTIDE SEQUENCE</scope>
</reference>
<evidence type="ECO:0000313" key="1">
    <source>
        <dbReference type="EMBL" id="XAI69923.1"/>
    </source>
</evidence>
<organism evidence="1">
    <name type="scientific">Pseudomonas phage Pavpe01</name>
    <dbReference type="NCBI Taxonomy" id="3138545"/>
    <lineage>
        <taxon>Viruses</taxon>
    </lineage>
</organism>
<dbReference type="EMBL" id="PP179316">
    <property type="protein sequence ID" value="XAI69923.1"/>
    <property type="molecule type" value="Genomic_DNA"/>
</dbReference>
<name>A0AAU6W066_9VIRU</name>
<proteinExistence type="predicted"/>
<protein>
    <submittedName>
        <fullName evidence="1">Uncharacterized protein</fullName>
    </submittedName>
</protein>
<accession>A0AAU6W066</accession>
<gene>
    <name evidence="1" type="ORF">Pavpe01_00011</name>
</gene>